<protein>
    <submittedName>
        <fullName evidence="1">AP endonuclease</fullName>
    </submittedName>
</protein>
<keyword evidence="1" id="KW-0540">Nuclease</keyword>
<dbReference type="EMBL" id="MU394280">
    <property type="protein sequence ID" value="KAI6093883.1"/>
    <property type="molecule type" value="Genomic_DNA"/>
</dbReference>
<comment type="caution">
    <text evidence="1">The sequence shown here is derived from an EMBL/GenBank/DDBJ whole genome shotgun (WGS) entry which is preliminary data.</text>
</comment>
<name>A0ACC0DMF6_9PEZI</name>
<dbReference type="Proteomes" id="UP001497680">
    <property type="component" value="Unassembled WGS sequence"/>
</dbReference>
<sequence length="467" mass="50714">MARQSSRLNKATVDTAPAAESSIANTLKNGTPKGKAAKLKVNDDAADDEALVSPEQTKSAKKRKATQSNIEDEEPAVEEPKTTKKRKTGAKAKTENLMALAKRTIINTLNKSMYIGAHVSSAGGVQNSINNAVHIGANAFALFLKSQRKWANPPIASDALNGFLSLSKEHKFEVHKHCLPHGSYLVNLAAAEKDKADQAYNSFLDDLQRCESLGVKLYNFHPGNTNGQDRAEAIGRIAKQLNKAHKATKTVVAVLEIMAGQGNVIGCTFEDLRDIIALVEDKTRVGVCIDTCHAFAAGYDLRAPEAFADTMSKFNSVVGAEYLKAFHLNDSKAPFDSRRDLHANIGTGFLGLRAFHNVVNHDAFQGMPMVLETPIDKKGADGKTFEDKQVWADEIKLLESLIGMDPESEEFKALETRLQAQGASERSKIQDQVDRKSAKGTKGAKKAAPKKGRGKKKAESSDEEDSE</sequence>
<reference evidence="1 2" key="1">
    <citation type="journal article" date="2022" name="New Phytol.">
        <title>Ecological generalism drives hyperdiversity of secondary metabolite gene clusters in xylarialean endophytes.</title>
        <authorList>
            <person name="Franco M.E.E."/>
            <person name="Wisecaver J.H."/>
            <person name="Arnold A.E."/>
            <person name="Ju Y.M."/>
            <person name="Slot J.C."/>
            <person name="Ahrendt S."/>
            <person name="Moore L.P."/>
            <person name="Eastman K.E."/>
            <person name="Scott K."/>
            <person name="Konkel Z."/>
            <person name="Mondo S.J."/>
            <person name="Kuo A."/>
            <person name="Hayes R.D."/>
            <person name="Haridas S."/>
            <person name="Andreopoulos B."/>
            <person name="Riley R."/>
            <person name="LaButti K."/>
            <person name="Pangilinan J."/>
            <person name="Lipzen A."/>
            <person name="Amirebrahimi M."/>
            <person name="Yan J."/>
            <person name="Adam C."/>
            <person name="Keymanesh K."/>
            <person name="Ng V."/>
            <person name="Louie K."/>
            <person name="Northen T."/>
            <person name="Drula E."/>
            <person name="Henrissat B."/>
            <person name="Hsieh H.M."/>
            <person name="Youens-Clark K."/>
            <person name="Lutzoni F."/>
            <person name="Miadlikowska J."/>
            <person name="Eastwood D.C."/>
            <person name="Hamelin R.C."/>
            <person name="Grigoriev I.V."/>
            <person name="U'Ren J.M."/>
        </authorList>
    </citation>
    <scope>NUCLEOTIDE SEQUENCE [LARGE SCALE GENOMIC DNA]</scope>
    <source>
        <strain evidence="1 2">ER1909</strain>
    </source>
</reference>
<evidence type="ECO:0000313" key="2">
    <source>
        <dbReference type="Proteomes" id="UP001497680"/>
    </source>
</evidence>
<keyword evidence="2" id="KW-1185">Reference proteome</keyword>
<keyword evidence="1" id="KW-0255">Endonuclease</keyword>
<accession>A0ACC0DMF6</accession>
<keyword evidence="1" id="KW-0378">Hydrolase</keyword>
<evidence type="ECO:0000313" key="1">
    <source>
        <dbReference type="EMBL" id="KAI6093883.1"/>
    </source>
</evidence>
<proteinExistence type="predicted"/>
<organism evidence="1 2">
    <name type="scientific">Hypoxylon rubiginosum</name>
    <dbReference type="NCBI Taxonomy" id="110542"/>
    <lineage>
        <taxon>Eukaryota</taxon>
        <taxon>Fungi</taxon>
        <taxon>Dikarya</taxon>
        <taxon>Ascomycota</taxon>
        <taxon>Pezizomycotina</taxon>
        <taxon>Sordariomycetes</taxon>
        <taxon>Xylariomycetidae</taxon>
        <taxon>Xylariales</taxon>
        <taxon>Hypoxylaceae</taxon>
        <taxon>Hypoxylon</taxon>
    </lineage>
</organism>
<gene>
    <name evidence="1" type="ORF">F4821DRAFT_252881</name>
</gene>